<dbReference type="Proteomes" id="UP000612585">
    <property type="component" value="Unassembled WGS sequence"/>
</dbReference>
<dbReference type="AlphaFoldDB" id="A0A8J3ZBK5"/>
<evidence type="ECO:0000313" key="3">
    <source>
        <dbReference type="EMBL" id="GIJ58725.1"/>
    </source>
</evidence>
<keyword evidence="1" id="KW-0812">Transmembrane</keyword>
<dbReference type="Pfam" id="PF08044">
    <property type="entry name" value="DUF1707"/>
    <property type="match status" value="1"/>
</dbReference>
<protein>
    <recommendedName>
        <fullName evidence="2">DUF1707 domain-containing protein</fullName>
    </recommendedName>
</protein>
<sequence>MTVRASDNDRERTLAALREHTAAGRLTLDEFAERASTVYAARTLGELAVTTADLPEPEQQGDAHHLVVTFAIALAVVAVLGVLYWMLT</sequence>
<reference evidence="3" key="1">
    <citation type="submission" date="2021-01" db="EMBL/GenBank/DDBJ databases">
        <title>Whole genome shotgun sequence of Virgisporangium aurantiacum NBRC 16421.</title>
        <authorList>
            <person name="Komaki H."/>
            <person name="Tamura T."/>
        </authorList>
    </citation>
    <scope>NUCLEOTIDE SEQUENCE</scope>
    <source>
        <strain evidence="3">NBRC 16421</strain>
    </source>
</reference>
<evidence type="ECO:0000313" key="4">
    <source>
        <dbReference type="Proteomes" id="UP000612585"/>
    </source>
</evidence>
<dbReference type="InterPro" id="IPR012551">
    <property type="entry name" value="DUF1707_SHOCT-like"/>
</dbReference>
<comment type="caution">
    <text evidence="3">The sequence shown here is derived from an EMBL/GenBank/DDBJ whole genome shotgun (WGS) entry which is preliminary data.</text>
</comment>
<keyword evidence="4" id="KW-1185">Reference proteome</keyword>
<gene>
    <name evidence="3" type="ORF">Vau01_062410</name>
</gene>
<dbReference type="PANTHER" id="PTHR40763">
    <property type="entry name" value="MEMBRANE PROTEIN-RELATED"/>
    <property type="match status" value="1"/>
</dbReference>
<dbReference type="PANTHER" id="PTHR40763:SF4">
    <property type="entry name" value="DUF1707 DOMAIN-CONTAINING PROTEIN"/>
    <property type="match status" value="1"/>
</dbReference>
<proteinExistence type="predicted"/>
<accession>A0A8J3ZBK5</accession>
<feature type="transmembrane region" description="Helical" evidence="1">
    <location>
        <begin position="63"/>
        <end position="87"/>
    </location>
</feature>
<evidence type="ECO:0000259" key="2">
    <source>
        <dbReference type="Pfam" id="PF08044"/>
    </source>
</evidence>
<name>A0A8J3ZBK5_9ACTN</name>
<dbReference type="EMBL" id="BOPG01000040">
    <property type="protein sequence ID" value="GIJ58725.1"/>
    <property type="molecule type" value="Genomic_DNA"/>
</dbReference>
<feature type="domain" description="DUF1707" evidence="2">
    <location>
        <begin position="3"/>
        <end position="55"/>
    </location>
</feature>
<dbReference type="RefSeq" id="WP_203999926.1">
    <property type="nucleotide sequence ID" value="NZ_BOPG01000040.1"/>
</dbReference>
<keyword evidence="1" id="KW-1133">Transmembrane helix</keyword>
<organism evidence="3 4">
    <name type="scientific">Virgisporangium aurantiacum</name>
    <dbReference type="NCBI Taxonomy" id="175570"/>
    <lineage>
        <taxon>Bacteria</taxon>
        <taxon>Bacillati</taxon>
        <taxon>Actinomycetota</taxon>
        <taxon>Actinomycetes</taxon>
        <taxon>Micromonosporales</taxon>
        <taxon>Micromonosporaceae</taxon>
        <taxon>Virgisporangium</taxon>
    </lineage>
</organism>
<keyword evidence="1" id="KW-0472">Membrane</keyword>
<evidence type="ECO:0000256" key="1">
    <source>
        <dbReference type="SAM" id="Phobius"/>
    </source>
</evidence>